<comment type="caution">
    <text evidence="2">The sequence shown here is derived from an EMBL/GenBank/DDBJ whole genome shotgun (WGS) entry which is preliminary data.</text>
</comment>
<keyword evidence="1" id="KW-1133">Transmembrane helix</keyword>
<feature type="transmembrane region" description="Helical" evidence="1">
    <location>
        <begin position="133"/>
        <end position="152"/>
    </location>
</feature>
<evidence type="ECO:0008006" key="4">
    <source>
        <dbReference type="Google" id="ProtNLM"/>
    </source>
</evidence>
<keyword evidence="1" id="KW-0812">Transmembrane</keyword>
<proteinExistence type="predicted"/>
<reference evidence="2 3" key="1">
    <citation type="journal article" date="2019" name="Int. J. Syst. Evol. Microbiol.">
        <title>The Global Catalogue of Microorganisms (GCM) 10K type strain sequencing project: providing services to taxonomists for standard genome sequencing and annotation.</title>
        <authorList>
            <consortium name="The Broad Institute Genomics Platform"/>
            <consortium name="The Broad Institute Genome Sequencing Center for Infectious Disease"/>
            <person name="Wu L."/>
            <person name="Ma J."/>
        </authorList>
    </citation>
    <scope>NUCLEOTIDE SEQUENCE [LARGE SCALE GENOMIC DNA]</scope>
    <source>
        <strain evidence="2 3">JCM 13250</strain>
    </source>
</reference>
<keyword evidence="1" id="KW-0472">Membrane</keyword>
<protein>
    <recommendedName>
        <fullName evidence="4">DUF3592 domain-containing protein</fullName>
    </recommendedName>
</protein>
<feature type="transmembrane region" description="Helical" evidence="1">
    <location>
        <begin position="6"/>
        <end position="27"/>
    </location>
</feature>
<evidence type="ECO:0000313" key="2">
    <source>
        <dbReference type="EMBL" id="GAA1825675.1"/>
    </source>
</evidence>
<evidence type="ECO:0000313" key="3">
    <source>
        <dbReference type="Proteomes" id="UP001500218"/>
    </source>
</evidence>
<sequence>MGLGEPFLPFIVGFFLCVSFLVAVGLLHSARWLAILSLLPALFVMVGSSQLAPELALQQRGVRHEVTILDYRYVNNEHTFTVRGDEAGVLAQPLTYAGPTAPYQVGDRLAVVVDPQGVIEIMPAGDVDPDGKVAVLVVGLIGWTVIAMLAGWRGHVRRHERRATAPAGGVLLAAGEVAAGGAALLD</sequence>
<gene>
    <name evidence="2" type="ORF">GCM10009682_51820</name>
</gene>
<name>A0ABN2MGS1_9ACTN</name>
<keyword evidence="3" id="KW-1185">Reference proteome</keyword>
<dbReference type="Proteomes" id="UP001500218">
    <property type="component" value="Unassembled WGS sequence"/>
</dbReference>
<organism evidence="2 3">
    <name type="scientific">Luedemannella flava</name>
    <dbReference type="NCBI Taxonomy" id="349316"/>
    <lineage>
        <taxon>Bacteria</taxon>
        <taxon>Bacillati</taxon>
        <taxon>Actinomycetota</taxon>
        <taxon>Actinomycetes</taxon>
        <taxon>Micromonosporales</taxon>
        <taxon>Micromonosporaceae</taxon>
        <taxon>Luedemannella</taxon>
    </lineage>
</organism>
<evidence type="ECO:0000256" key="1">
    <source>
        <dbReference type="SAM" id="Phobius"/>
    </source>
</evidence>
<feature type="transmembrane region" description="Helical" evidence="1">
    <location>
        <begin position="32"/>
        <end position="52"/>
    </location>
</feature>
<dbReference type="EMBL" id="BAAALT010000223">
    <property type="protein sequence ID" value="GAA1825675.1"/>
    <property type="molecule type" value="Genomic_DNA"/>
</dbReference>
<accession>A0ABN2MGS1</accession>